<organism evidence="2 3">
    <name type="scientific">Absidia repens</name>
    <dbReference type="NCBI Taxonomy" id="90262"/>
    <lineage>
        <taxon>Eukaryota</taxon>
        <taxon>Fungi</taxon>
        <taxon>Fungi incertae sedis</taxon>
        <taxon>Mucoromycota</taxon>
        <taxon>Mucoromycotina</taxon>
        <taxon>Mucoromycetes</taxon>
        <taxon>Mucorales</taxon>
        <taxon>Cunninghamellaceae</taxon>
        <taxon>Absidia</taxon>
    </lineage>
</organism>
<reference evidence="2 3" key="1">
    <citation type="submission" date="2016-07" db="EMBL/GenBank/DDBJ databases">
        <title>Pervasive Adenine N6-methylation of Active Genes in Fungi.</title>
        <authorList>
            <consortium name="DOE Joint Genome Institute"/>
            <person name="Mondo S.J."/>
            <person name="Dannebaum R.O."/>
            <person name="Kuo R.C."/>
            <person name="Labutti K."/>
            <person name="Haridas S."/>
            <person name="Kuo A."/>
            <person name="Salamov A."/>
            <person name="Ahrendt S.R."/>
            <person name="Lipzen A."/>
            <person name="Sullivan W."/>
            <person name="Andreopoulos W.B."/>
            <person name="Clum A."/>
            <person name="Lindquist E."/>
            <person name="Daum C."/>
            <person name="Ramamoorthy G.K."/>
            <person name="Gryganskyi A."/>
            <person name="Culley D."/>
            <person name="Magnuson J.K."/>
            <person name="James T.Y."/>
            <person name="O'Malley M.A."/>
            <person name="Stajich J.E."/>
            <person name="Spatafora J.W."/>
            <person name="Visel A."/>
            <person name="Grigoriev I.V."/>
        </authorList>
    </citation>
    <scope>NUCLEOTIDE SEQUENCE [LARGE SCALE GENOMIC DNA]</scope>
    <source>
        <strain evidence="2 3">NRRL 1336</strain>
    </source>
</reference>
<sequence length="123" mass="14091">MIIIFIIIVYDDTIDVIARFYHAVFLIGISISSGTGFIFMPSFFMMRQYFFEGLTHLVLIILFRTSGTECRVVNFIICFSTSISFIHRPGEQFFPAEQFAKSNIIFNTSNGVELTLLLSFGYI</sequence>
<accession>A0A1X2HXL1</accession>
<keyword evidence="1" id="KW-0472">Membrane</keyword>
<dbReference type="EMBL" id="MCGE01000048">
    <property type="protein sequence ID" value="ORZ04746.1"/>
    <property type="molecule type" value="Genomic_DNA"/>
</dbReference>
<keyword evidence="1" id="KW-1133">Transmembrane helix</keyword>
<gene>
    <name evidence="2" type="ORF">BCR42DRAFT_398533</name>
</gene>
<proteinExistence type="predicted"/>
<evidence type="ECO:0000313" key="3">
    <source>
        <dbReference type="Proteomes" id="UP000193560"/>
    </source>
</evidence>
<feature type="transmembrane region" description="Helical" evidence="1">
    <location>
        <begin position="20"/>
        <end position="40"/>
    </location>
</feature>
<comment type="caution">
    <text evidence="2">The sequence shown here is derived from an EMBL/GenBank/DDBJ whole genome shotgun (WGS) entry which is preliminary data.</text>
</comment>
<evidence type="ECO:0000256" key="1">
    <source>
        <dbReference type="SAM" id="Phobius"/>
    </source>
</evidence>
<name>A0A1X2HXL1_9FUNG</name>
<dbReference type="AlphaFoldDB" id="A0A1X2HXL1"/>
<dbReference type="Proteomes" id="UP000193560">
    <property type="component" value="Unassembled WGS sequence"/>
</dbReference>
<keyword evidence="1" id="KW-0812">Transmembrane</keyword>
<keyword evidence="3" id="KW-1185">Reference proteome</keyword>
<protein>
    <submittedName>
        <fullName evidence="2">Uncharacterized protein</fullName>
    </submittedName>
</protein>
<evidence type="ECO:0000313" key="2">
    <source>
        <dbReference type="EMBL" id="ORZ04746.1"/>
    </source>
</evidence>